<organism evidence="2 3">
    <name type="scientific">Rhodovulum marinum</name>
    <dbReference type="NCBI Taxonomy" id="320662"/>
    <lineage>
        <taxon>Bacteria</taxon>
        <taxon>Pseudomonadati</taxon>
        <taxon>Pseudomonadota</taxon>
        <taxon>Alphaproteobacteria</taxon>
        <taxon>Rhodobacterales</taxon>
        <taxon>Paracoccaceae</taxon>
        <taxon>Rhodovulum</taxon>
    </lineage>
</organism>
<dbReference type="Proteomes" id="UP000294835">
    <property type="component" value="Unassembled WGS sequence"/>
</dbReference>
<dbReference type="OrthoDB" id="7876228at2"/>
<evidence type="ECO:0000313" key="2">
    <source>
        <dbReference type="EMBL" id="TCP39942.1"/>
    </source>
</evidence>
<gene>
    <name evidence="2" type="ORF">EV662_10967</name>
</gene>
<evidence type="ECO:0000313" key="3">
    <source>
        <dbReference type="Proteomes" id="UP000294835"/>
    </source>
</evidence>
<keyword evidence="1" id="KW-0812">Transmembrane</keyword>
<reference evidence="2 3" key="1">
    <citation type="submission" date="2019-03" db="EMBL/GenBank/DDBJ databases">
        <title>Genomic Encyclopedia of Type Strains, Phase IV (KMG-IV): sequencing the most valuable type-strain genomes for metagenomic binning, comparative biology and taxonomic classification.</title>
        <authorList>
            <person name="Goeker M."/>
        </authorList>
    </citation>
    <scope>NUCLEOTIDE SEQUENCE [LARGE SCALE GENOMIC DNA]</scope>
    <source>
        <strain evidence="2 3">DSM 18063</strain>
    </source>
</reference>
<dbReference type="AlphaFoldDB" id="A0A4R2PV49"/>
<protein>
    <submittedName>
        <fullName evidence="2">Uncharacterized protein</fullName>
    </submittedName>
</protein>
<dbReference type="RefSeq" id="WP_132463668.1">
    <property type="nucleotide sequence ID" value="NZ_SLXP01000009.1"/>
</dbReference>
<dbReference type="EMBL" id="SLXP01000009">
    <property type="protein sequence ID" value="TCP39942.1"/>
    <property type="molecule type" value="Genomic_DNA"/>
</dbReference>
<feature type="transmembrane region" description="Helical" evidence="1">
    <location>
        <begin position="6"/>
        <end position="27"/>
    </location>
</feature>
<keyword evidence="3" id="KW-1185">Reference proteome</keyword>
<comment type="caution">
    <text evidence="2">The sequence shown here is derived from an EMBL/GenBank/DDBJ whole genome shotgun (WGS) entry which is preliminary data.</text>
</comment>
<name>A0A4R2PV49_9RHOB</name>
<keyword evidence="1" id="KW-1133">Transmembrane helix</keyword>
<accession>A0A4R2PV49</accession>
<keyword evidence="1" id="KW-0472">Membrane</keyword>
<proteinExistence type="predicted"/>
<sequence length="59" mass="6637">MTDLELVVSCASLAAGVLSSFYVAYLVRTSGRDRPDSPDLVWHMVETAPYERLHNVIRK</sequence>
<evidence type="ECO:0000256" key="1">
    <source>
        <dbReference type="SAM" id="Phobius"/>
    </source>
</evidence>